<feature type="compositionally biased region" description="Basic and acidic residues" evidence="2">
    <location>
        <begin position="849"/>
        <end position="861"/>
    </location>
</feature>
<evidence type="ECO:0000259" key="3">
    <source>
        <dbReference type="PROSITE" id="PS50057"/>
    </source>
</evidence>
<dbReference type="InterPro" id="IPR014847">
    <property type="entry name" value="FA"/>
</dbReference>
<gene>
    <name evidence="4" type="ORF">V1264_022779</name>
</gene>
<name>A0AAN9G9Q6_9CAEN</name>
<dbReference type="Pfam" id="PF05902">
    <property type="entry name" value="4_1_CTD"/>
    <property type="match status" value="1"/>
</dbReference>
<feature type="domain" description="FERM" evidence="3">
    <location>
        <begin position="55"/>
        <end position="340"/>
    </location>
</feature>
<feature type="compositionally biased region" description="Basic and acidic residues" evidence="2">
    <location>
        <begin position="547"/>
        <end position="564"/>
    </location>
</feature>
<feature type="compositionally biased region" description="Basic residues" evidence="2">
    <location>
        <begin position="862"/>
        <end position="872"/>
    </location>
</feature>
<feature type="compositionally biased region" description="Basic and acidic residues" evidence="2">
    <location>
        <begin position="15"/>
        <end position="48"/>
    </location>
</feature>
<dbReference type="SMART" id="SM01195">
    <property type="entry name" value="FA"/>
    <property type="match status" value="1"/>
</dbReference>
<feature type="compositionally biased region" description="Basic and acidic residues" evidence="2">
    <location>
        <begin position="465"/>
        <end position="489"/>
    </location>
</feature>
<reference evidence="4 5" key="1">
    <citation type="submission" date="2024-02" db="EMBL/GenBank/DDBJ databases">
        <title>Chromosome-scale genome assembly of the rough periwinkle Littorina saxatilis.</title>
        <authorList>
            <person name="De Jode A."/>
            <person name="Faria R."/>
            <person name="Formenti G."/>
            <person name="Sims Y."/>
            <person name="Smith T.P."/>
            <person name="Tracey A."/>
            <person name="Wood J.M.D."/>
            <person name="Zagrodzka Z.B."/>
            <person name="Johannesson K."/>
            <person name="Butlin R.K."/>
            <person name="Leder E.H."/>
        </authorList>
    </citation>
    <scope>NUCLEOTIDE SEQUENCE [LARGE SCALE GENOMIC DNA]</scope>
    <source>
        <strain evidence="4">Snail1</strain>
        <tissue evidence="4">Muscle</tissue>
    </source>
</reference>
<organism evidence="4 5">
    <name type="scientific">Littorina saxatilis</name>
    <dbReference type="NCBI Taxonomy" id="31220"/>
    <lineage>
        <taxon>Eukaryota</taxon>
        <taxon>Metazoa</taxon>
        <taxon>Spiralia</taxon>
        <taxon>Lophotrochozoa</taxon>
        <taxon>Mollusca</taxon>
        <taxon>Gastropoda</taxon>
        <taxon>Caenogastropoda</taxon>
        <taxon>Littorinimorpha</taxon>
        <taxon>Littorinoidea</taxon>
        <taxon>Littorinidae</taxon>
        <taxon>Littorina</taxon>
    </lineage>
</organism>
<feature type="compositionally biased region" description="Basic and acidic residues" evidence="2">
    <location>
        <begin position="873"/>
        <end position="907"/>
    </location>
</feature>
<dbReference type="InterPro" id="IPR000299">
    <property type="entry name" value="FERM_domain"/>
</dbReference>
<dbReference type="InterPro" id="IPR018980">
    <property type="entry name" value="FERM_PH-like_C"/>
</dbReference>
<dbReference type="PANTHER" id="PTHR23280">
    <property type="entry name" value="4.1 G PROTEIN"/>
    <property type="match status" value="1"/>
</dbReference>
<dbReference type="InterPro" id="IPR019748">
    <property type="entry name" value="FERM_central"/>
</dbReference>
<protein>
    <recommendedName>
        <fullName evidence="3">FERM domain-containing protein</fullName>
    </recommendedName>
</protein>
<feature type="region of interest" description="Disordered" evidence="2">
    <location>
        <begin position="1"/>
        <end position="53"/>
    </location>
</feature>
<dbReference type="CDD" id="cd01765">
    <property type="entry name" value="FERM_F0_F1"/>
    <property type="match status" value="1"/>
</dbReference>
<dbReference type="Gene3D" id="1.20.80.10">
    <property type="match status" value="1"/>
</dbReference>
<feature type="compositionally biased region" description="Basic and acidic residues" evidence="2">
    <location>
        <begin position="807"/>
        <end position="825"/>
    </location>
</feature>
<feature type="compositionally biased region" description="Basic residues" evidence="2">
    <location>
        <begin position="962"/>
        <end position="971"/>
    </location>
</feature>
<dbReference type="InterPro" id="IPR019749">
    <property type="entry name" value="Band_41_domain"/>
</dbReference>
<evidence type="ECO:0000256" key="1">
    <source>
        <dbReference type="ARBA" id="ARBA00022553"/>
    </source>
</evidence>
<dbReference type="FunFam" id="1.20.80.10:FF:000001">
    <property type="entry name" value="Erythrocyte membrane protein band 4.1"/>
    <property type="match status" value="1"/>
</dbReference>
<proteinExistence type="predicted"/>
<dbReference type="PANTHER" id="PTHR23280:SF21">
    <property type="entry name" value="PROTEIN 4.1 HOMOLOG"/>
    <property type="match status" value="1"/>
</dbReference>
<sequence length="1255" mass="139446">MRNSTNEEPANDLDVNDKKEVDENNKENSEKKSPKKMGDKSPPKEQPKQRTGKGFTYEVVLLDGEHVNFELDKNADGRELLEKVCQHLDLQEKDYFGLQYVDERLPHHLKCWLSPEKKISKQKKRGPWLFDFALKFYPPDPTQLRESLTRWLVTLQVRRDILSGKLPATFLTQAMLGSYCVQADVGDYDPNEHHGIEYVKDIPFSPNQTTELLEKIVELHKQHKGQTPDEAEQNFLENAKKLSMYGVDLHQAEDANNVELMLGVCASGLQVYREKLRISRFVWPKILKISYKRRHFYIKVRPSDNAPQENTVSFRLKSHRLAKRLWKICVEHHAFFRLREAEQNQNSAMFPRLGSKFRYSGRTLYQARHTSQILDRPDPYFERSQPARSTYAAPTNRSRSVDELSNRPGWNDDIDVEKRRPSESGREGRDKRDHMGQPTPLSQIGLPAGMKPVENETGNELEPGSDGKDRQDRKRGEDDATETNRRPGDDTMGLTPAELQKKAKEDEKERKKREKEEEKRRKKEEEERKKAEKLAKKGKGKVLDPTAEDRRDHMGGGDNTERLPGRTSGTYGDQEGGPMRLSATAPLGSIAPDDKDKNKDRDPRSPGYDGADRDRWAPGKDGYDPERGRWSPGRGWVGEGGDRFAPGRDVDKEGWSPTKDGEGRDLFSEPGRDLDHGGPGRGRDDKDRYGPGGYGDRYRPGTDGDKDRYGPGKDGDKDRYGPGGDGDRYGPGKDGDKDRYGPDGDRYGPGKDGDKDRWGPGRDGEDRDRYGPGKDGDRERLGSGYDDKGRLSPGEGKDRWGPGAGGKDGERSPGREGEDGRRLAPGDEGYEEDLARFGPGFARVGSGSENDKDGKDKDGKDKKGKKGSKKGRKGSDKDDDKDKSRKGSEKDDDKDGKDKKDKKEKKGGGLFSKFKKPKDSKSKLHEDEAGAHPEHGSLGDQDHQGGGAGGHSDAPDAAGKEKKPHKDKSKRASLIASLCPGQSPSKKDARKSSASSEEGIDAAGKALASNAPNTQSAPGYGGPGYGGPGSVPGMGLGAGDMSMAGVGGEEKWIDNKMRFEPIVPAKKETKDSLTSGEDGIDHTMPFFSPAATSTFGRPGKVPPPVPPKHNSYVGDDSFSRTDVPPTVATESVQYQPDLEEVPVPTKNVPIVKTETRTVTYERDGFPFDSEDDGVLVSASSHSTRMQTIETMTYKTEKDGIQETRVEHKVVLSSTDDDFDYDAALAEAIRSVTEFNPDMSVERIECVQQIEDVKDK</sequence>
<dbReference type="FunFam" id="2.30.29.30:FF:000001">
    <property type="entry name" value="Erythrocyte membrane protein band 4.1"/>
    <property type="match status" value="1"/>
</dbReference>
<feature type="compositionally biased region" description="Polar residues" evidence="2">
    <location>
        <begin position="386"/>
        <end position="398"/>
    </location>
</feature>
<keyword evidence="1" id="KW-0597">Phosphoprotein</keyword>
<dbReference type="CDD" id="cd14473">
    <property type="entry name" value="FERM_B-lobe"/>
    <property type="match status" value="1"/>
</dbReference>
<dbReference type="GO" id="GO:0005856">
    <property type="term" value="C:cytoskeleton"/>
    <property type="evidence" value="ECO:0007669"/>
    <property type="project" value="InterPro"/>
</dbReference>
<dbReference type="Gene3D" id="2.30.29.30">
    <property type="entry name" value="Pleckstrin-homology domain (PH domain)/Phosphotyrosine-binding domain (PTB)"/>
    <property type="match status" value="1"/>
</dbReference>
<accession>A0AAN9G9Q6</accession>
<dbReference type="PRINTS" id="PR00935">
    <property type="entry name" value="BAND41"/>
</dbReference>
<dbReference type="GO" id="GO:0005886">
    <property type="term" value="C:plasma membrane"/>
    <property type="evidence" value="ECO:0007669"/>
    <property type="project" value="TreeGrafter"/>
</dbReference>
<dbReference type="Pfam" id="PF09379">
    <property type="entry name" value="FERM_N"/>
    <property type="match status" value="1"/>
</dbReference>
<dbReference type="InterPro" id="IPR011993">
    <property type="entry name" value="PH-like_dom_sf"/>
</dbReference>
<feature type="compositionally biased region" description="Basic and acidic residues" evidence="2">
    <location>
        <begin position="499"/>
        <end position="535"/>
    </location>
</feature>
<feature type="compositionally biased region" description="Basic and acidic residues" evidence="2">
    <location>
        <begin position="696"/>
        <end position="800"/>
    </location>
</feature>
<dbReference type="PROSITE" id="PS00661">
    <property type="entry name" value="FERM_2"/>
    <property type="match status" value="1"/>
</dbReference>
<dbReference type="InterPro" id="IPR008379">
    <property type="entry name" value="Band_4.1_C"/>
</dbReference>
<dbReference type="CDD" id="cd13184">
    <property type="entry name" value="FERM_C_4_1_family"/>
    <property type="match status" value="1"/>
</dbReference>
<dbReference type="Pfam" id="PF00373">
    <property type="entry name" value="FERM_M"/>
    <property type="match status" value="1"/>
</dbReference>
<feature type="compositionally biased region" description="Basic and acidic residues" evidence="2">
    <location>
        <begin position="416"/>
        <end position="435"/>
    </location>
</feature>
<feature type="region of interest" description="Disordered" evidence="2">
    <location>
        <begin position="375"/>
        <end position="1046"/>
    </location>
</feature>
<feature type="compositionally biased region" description="Gly residues" evidence="2">
    <location>
        <begin position="1019"/>
        <end position="1038"/>
    </location>
</feature>
<evidence type="ECO:0000313" key="4">
    <source>
        <dbReference type="EMBL" id="KAK7099709.1"/>
    </source>
</evidence>
<dbReference type="Proteomes" id="UP001374579">
    <property type="component" value="Unassembled WGS sequence"/>
</dbReference>
<feature type="compositionally biased region" description="Basic and acidic residues" evidence="2">
    <location>
        <begin position="592"/>
        <end position="629"/>
    </location>
</feature>
<feature type="region of interest" description="Disordered" evidence="2">
    <location>
        <begin position="1063"/>
        <end position="1124"/>
    </location>
</feature>
<dbReference type="SUPFAM" id="SSF54236">
    <property type="entry name" value="Ubiquitin-like"/>
    <property type="match status" value="1"/>
</dbReference>
<feature type="compositionally biased region" description="Basic and acidic residues" evidence="2">
    <location>
        <begin position="917"/>
        <end position="943"/>
    </location>
</feature>
<dbReference type="Gene3D" id="3.10.20.90">
    <property type="entry name" value="Phosphatidylinositol 3-kinase Catalytic Subunit, Chain A, domain 1"/>
    <property type="match status" value="1"/>
</dbReference>
<dbReference type="PROSITE" id="PS50057">
    <property type="entry name" value="FERM_3"/>
    <property type="match status" value="1"/>
</dbReference>
<dbReference type="InterPro" id="IPR018979">
    <property type="entry name" value="FERM_N"/>
</dbReference>
<dbReference type="GO" id="GO:0031032">
    <property type="term" value="P:actomyosin structure organization"/>
    <property type="evidence" value="ECO:0007669"/>
    <property type="project" value="TreeGrafter"/>
</dbReference>
<dbReference type="InterPro" id="IPR035963">
    <property type="entry name" value="FERM_2"/>
</dbReference>
<dbReference type="InterPro" id="IPR029071">
    <property type="entry name" value="Ubiquitin-like_domsf"/>
</dbReference>
<dbReference type="GO" id="GO:0005198">
    <property type="term" value="F:structural molecule activity"/>
    <property type="evidence" value="ECO:0007669"/>
    <property type="project" value="InterPro"/>
</dbReference>
<dbReference type="InterPro" id="IPR000798">
    <property type="entry name" value="Ez/rad/moesin-like"/>
</dbReference>
<dbReference type="InterPro" id="IPR019747">
    <property type="entry name" value="FERM_CS"/>
</dbReference>
<evidence type="ECO:0000313" key="5">
    <source>
        <dbReference type="Proteomes" id="UP001374579"/>
    </source>
</evidence>
<keyword evidence="5" id="KW-1185">Reference proteome</keyword>
<evidence type="ECO:0000256" key="2">
    <source>
        <dbReference type="SAM" id="MobiDB-lite"/>
    </source>
</evidence>
<dbReference type="SMART" id="SM01196">
    <property type="entry name" value="FERM_C"/>
    <property type="match status" value="1"/>
</dbReference>
<dbReference type="PRINTS" id="PR00661">
    <property type="entry name" value="ERMFAMILY"/>
</dbReference>
<dbReference type="Pfam" id="PF09380">
    <property type="entry name" value="FERM_C"/>
    <property type="match status" value="1"/>
</dbReference>
<comment type="caution">
    <text evidence="4">The sequence shown here is derived from an EMBL/GenBank/DDBJ whole genome shotgun (WGS) entry which is preliminary data.</text>
</comment>
<dbReference type="GO" id="GO:0003779">
    <property type="term" value="F:actin binding"/>
    <property type="evidence" value="ECO:0007669"/>
    <property type="project" value="InterPro"/>
</dbReference>
<dbReference type="SUPFAM" id="SSF50729">
    <property type="entry name" value="PH domain-like"/>
    <property type="match status" value="1"/>
</dbReference>
<feature type="compositionally biased region" description="Basic and acidic residues" evidence="2">
    <location>
        <begin position="640"/>
        <end position="689"/>
    </location>
</feature>
<dbReference type="SMART" id="SM00295">
    <property type="entry name" value="B41"/>
    <property type="match status" value="1"/>
</dbReference>
<dbReference type="Pfam" id="PF08736">
    <property type="entry name" value="FA"/>
    <property type="match status" value="1"/>
</dbReference>
<dbReference type="AlphaFoldDB" id="A0AAN9G9Q6"/>
<dbReference type="SUPFAM" id="SSF47031">
    <property type="entry name" value="Second domain of FERM"/>
    <property type="match status" value="1"/>
</dbReference>
<dbReference type="InterPro" id="IPR014352">
    <property type="entry name" value="FERM/acyl-CoA-bd_prot_sf"/>
</dbReference>
<dbReference type="EMBL" id="JBAMIC010000011">
    <property type="protein sequence ID" value="KAK7099709.1"/>
    <property type="molecule type" value="Genomic_DNA"/>
</dbReference>